<feature type="transmembrane region" description="Helical" evidence="5">
    <location>
        <begin position="406"/>
        <end position="428"/>
    </location>
</feature>
<feature type="transmembrane region" description="Helical" evidence="5">
    <location>
        <begin position="303"/>
        <end position="327"/>
    </location>
</feature>
<feature type="transmembrane region" description="Helical" evidence="5">
    <location>
        <begin position="520"/>
        <end position="542"/>
    </location>
</feature>
<evidence type="ECO:0000256" key="5">
    <source>
        <dbReference type="SAM" id="Phobius"/>
    </source>
</evidence>
<evidence type="ECO:0000259" key="6">
    <source>
        <dbReference type="Pfam" id="PF00324"/>
    </source>
</evidence>
<feature type="transmembrane region" description="Helical" evidence="5">
    <location>
        <begin position="434"/>
        <end position="453"/>
    </location>
</feature>
<evidence type="ECO:0000256" key="2">
    <source>
        <dbReference type="ARBA" id="ARBA00022692"/>
    </source>
</evidence>
<organism evidence="7 8">
    <name type="scientific">Odinarchaeota yellowstonii (strain LCB_4)</name>
    <dbReference type="NCBI Taxonomy" id="1841599"/>
    <lineage>
        <taxon>Archaea</taxon>
        <taxon>Promethearchaeati</taxon>
        <taxon>Candidatus Odinarchaeota</taxon>
        <taxon>Candidatus Odinarchaeia</taxon>
        <taxon>Candidatus Odinarchaeales</taxon>
        <taxon>Candidatus Odinarchaeaceae</taxon>
        <taxon>Candidatus Odinarchaeum</taxon>
    </lineage>
</organism>
<dbReference type="InterPro" id="IPR004841">
    <property type="entry name" value="AA-permease/SLC12A_dom"/>
</dbReference>
<feature type="domain" description="Amino acid permease/ SLC12A" evidence="6">
    <location>
        <begin position="61"/>
        <end position="426"/>
    </location>
</feature>
<dbReference type="KEGG" id="oyw:OdinLCB4_006645"/>
<name>A0AAF0D1Y4_ODILC</name>
<dbReference type="PANTHER" id="PTHR42770">
    <property type="entry name" value="AMINO ACID TRANSPORTER-RELATED"/>
    <property type="match status" value="1"/>
</dbReference>
<feature type="transmembrane region" description="Helical" evidence="5">
    <location>
        <begin position="250"/>
        <end position="283"/>
    </location>
</feature>
<feature type="transmembrane region" description="Helical" evidence="5">
    <location>
        <begin position="68"/>
        <end position="89"/>
    </location>
</feature>
<dbReference type="InterPro" id="IPR050367">
    <property type="entry name" value="APC_superfamily"/>
</dbReference>
<feature type="transmembrane region" description="Helical" evidence="5">
    <location>
        <begin position="110"/>
        <end position="134"/>
    </location>
</feature>
<dbReference type="GO" id="GO:0016020">
    <property type="term" value="C:membrane"/>
    <property type="evidence" value="ECO:0007669"/>
    <property type="project" value="UniProtKB-SubCell"/>
</dbReference>
<accession>A0AAF0D1Y4</accession>
<feature type="transmembrane region" description="Helical" evidence="5">
    <location>
        <begin position="211"/>
        <end position="230"/>
    </location>
</feature>
<feature type="transmembrane region" description="Helical" evidence="5">
    <location>
        <begin position="33"/>
        <end position="62"/>
    </location>
</feature>
<feature type="transmembrane region" description="Helical" evidence="5">
    <location>
        <begin position="373"/>
        <end position="394"/>
    </location>
</feature>
<feature type="transmembrane region" description="Helical" evidence="5">
    <location>
        <begin position="170"/>
        <end position="191"/>
    </location>
</feature>
<evidence type="ECO:0000256" key="1">
    <source>
        <dbReference type="ARBA" id="ARBA00004141"/>
    </source>
</evidence>
<evidence type="ECO:0000256" key="4">
    <source>
        <dbReference type="ARBA" id="ARBA00023136"/>
    </source>
</evidence>
<feature type="transmembrane region" description="Helical" evidence="5">
    <location>
        <begin position="474"/>
        <end position="500"/>
    </location>
</feature>
<keyword evidence="4 5" id="KW-0472">Membrane</keyword>
<sequence length="555" mass="59613">MKKTVKPSVEGNNESVMVKSEQSMGVSFNTWKLIILGLAFMAPGLSLLATFNLVITAGYTWMGIPLSYLIAGVAIIITSVSFAELVRVFPKSGSLWSLARGAVGSKFGQFSIWIYLLEILVVPAAALIPAGFFLQSWLGVPPWITMIVFVAVVSLLAWGGTNLSVRSMAVLFIIQVAILVAFAVSAVIWSINTGNFATQASLSLTPAGSLFGIAGIMVGATVAVYSFLGYEAPASVTEESEEPTKSVPWAIVISAVAATGLYLLLAWAFVLAIPSIGLFSLLYYVNPVPAMGNAIWGSGIGNILNFAGIIAGLVSALAAVTAASRVLQKLGADRVAPKALSRVDRKLQTPVIAIGLISVITMILANFTPWEVIAYTIATGALPAFIITNLLAFWYYRKDGFTLKNIIVHGVIPWAGIFLCAWFIIFGVPLHLKWILFIWIIIGALLVCVNYAFRPALFKSEGGSEPVERGVSRPIWGLVGIVVSIVLLIIVCSAFSVWLTFYSSGLTWWHIIPPYAGGDILAIALTILATVIFAVSTGVLIFRDRLFKRKEVESR</sequence>
<dbReference type="Pfam" id="PF00324">
    <property type="entry name" value="AA_permease"/>
    <property type="match status" value="1"/>
</dbReference>
<evidence type="ECO:0000256" key="3">
    <source>
        <dbReference type="ARBA" id="ARBA00022989"/>
    </source>
</evidence>
<dbReference type="EMBL" id="CP091871">
    <property type="protein sequence ID" value="WEU40144.1"/>
    <property type="molecule type" value="Genomic_DNA"/>
</dbReference>
<reference evidence="7" key="2">
    <citation type="journal article" date="2022" name="Nat. Microbiol.">
        <title>A closed Candidatus Odinarchaeum chromosome exposes Asgard archaeal viruses.</title>
        <authorList>
            <person name="Tamarit D."/>
            <person name="Caceres E.F."/>
            <person name="Krupovic M."/>
            <person name="Nijland R."/>
            <person name="Eme L."/>
            <person name="Robinson N.P."/>
            <person name="Ettema T.J.G."/>
        </authorList>
    </citation>
    <scope>NUCLEOTIDE SEQUENCE</scope>
    <source>
        <strain evidence="7">LCB_4</strain>
    </source>
</reference>
<gene>
    <name evidence="7" type="ORF">OdinLCB4_006645</name>
</gene>
<reference evidence="7" key="1">
    <citation type="journal article" date="2017" name="Nature">
        <title>Asgard archaea illuminate the origin of eukaryotic cellular complexity.</title>
        <authorList>
            <person name="Zaremba-Niedzwiedzka K."/>
            <person name="Caceres E.F."/>
            <person name="Saw J.H."/>
            <person name="Backstrom D."/>
            <person name="Juzokaite L."/>
            <person name="Vancaester E."/>
            <person name="Seitz K.W."/>
            <person name="Anantharaman K."/>
            <person name="Starnawski P."/>
            <person name="Kjeldsen K.U."/>
            <person name="Scott M.B."/>
            <person name="Nunoura T."/>
            <person name="Banfield J.F."/>
            <person name="Schramm A."/>
            <person name="Baker B.J."/>
            <person name="Spang A."/>
            <person name="Ettema T.J.G."/>
        </authorList>
    </citation>
    <scope>NUCLEOTIDE SEQUENCE</scope>
    <source>
        <strain evidence="7">LCB_4</strain>
    </source>
</reference>
<evidence type="ECO:0000313" key="8">
    <source>
        <dbReference type="Proteomes" id="UP000186851"/>
    </source>
</evidence>
<keyword evidence="2 5" id="KW-0812">Transmembrane</keyword>
<keyword evidence="3 5" id="KW-1133">Transmembrane helix</keyword>
<protein>
    <submittedName>
        <fullName evidence="7">APC family permease</fullName>
    </submittedName>
</protein>
<dbReference type="PANTHER" id="PTHR42770:SF16">
    <property type="entry name" value="AMINO ACID PERMEASE"/>
    <property type="match status" value="1"/>
</dbReference>
<feature type="transmembrane region" description="Helical" evidence="5">
    <location>
        <begin position="140"/>
        <end position="158"/>
    </location>
</feature>
<dbReference type="AlphaFoldDB" id="A0AAF0D1Y4"/>
<proteinExistence type="predicted"/>
<comment type="subcellular location">
    <subcellularLocation>
        <location evidence="1">Membrane</location>
        <topology evidence="1">Multi-pass membrane protein</topology>
    </subcellularLocation>
</comment>
<dbReference type="GO" id="GO:0055085">
    <property type="term" value="P:transmembrane transport"/>
    <property type="evidence" value="ECO:0007669"/>
    <property type="project" value="InterPro"/>
</dbReference>
<dbReference type="Proteomes" id="UP000186851">
    <property type="component" value="Chromosome"/>
</dbReference>
<dbReference type="Gene3D" id="1.20.1740.10">
    <property type="entry name" value="Amino acid/polyamine transporter I"/>
    <property type="match status" value="1"/>
</dbReference>
<evidence type="ECO:0000313" key="7">
    <source>
        <dbReference type="EMBL" id="WEU40144.1"/>
    </source>
</evidence>
<feature type="transmembrane region" description="Helical" evidence="5">
    <location>
        <begin position="347"/>
        <end position="367"/>
    </location>
</feature>